<dbReference type="InterPro" id="IPR029057">
    <property type="entry name" value="PRTase-like"/>
</dbReference>
<dbReference type="EMBL" id="BATM01000020">
    <property type="protein sequence ID" value="GAD79818.1"/>
    <property type="molecule type" value="Genomic_DNA"/>
</dbReference>
<name>U3CNW9_9VIBR</name>
<evidence type="ECO:0000313" key="1">
    <source>
        <dbReference type="EMBL" id="GAD79818.1"/>
    </source>
</evidence>
<keyword evidence="2" id="KW-1185">Reference proteome</keyword>
<comment type="caution">
    <text evidence="1">The sequence shown here is derived from an EMBL/GenBank/DDBJ whole genome shotgun (WGS) entry which is preliminary data.</text>
</comment>
<dbReference type="Gene3D" id="3.40.50.300">
    <property type="entry name" value="P-loop containing nucleotide triphosphate hydrolases"/>
    <property type="match status" value="1"/>
</dbReference>
<sequence>MNNKLYFVVGLEGSGKTTATKLLADSVEGGVAVQTSSRLFAFLDSESLSLKEINNLPIEQREVIINKFHYQLYYDKEINKFSFFDGHMFVDNLEQGIRISAMANENRSVSDGLIFLNASSAQININIKNDNLAETRFRNLKSQNKLKELSEIEFQAAENYCLKNNLQFGFLNSTYENGEFTSKRFSDVTFLNSYLLPQNEELRSKYQDQFDFDLKPSDLRERHLEIGRLIEEPFHSKIDIGKKNYQVISMDRSGNFIANGFVHNFDGQYSTYHQGSDNIDLFSMDQDVIIIDSVIDTGATIEDIVKKLPNNYNKQIHVICLCINIKSLPKLQALSNKVTFHCLGFSNKEDRPTGKKDMGARLYGTSS</sequence>
<dbReference type="SUPFAM" id="SSF52540">
    <property type="entry name" value="P-loop containing nucleoside triphosphate hydrolases"/>
    <property type="match status" value="1"/>
</dbReference>
<evidence type="ECO:0000313" key="2">
    <source>
        <dbReference type="Proteomes" id="UP000016562"/>
    </source>
</evidence>
<protein>
    <submittedName>
        <fullName evidence="1">Uncharacterized protein</fullName>
    </submittedName>
</protein>
<dbReference type="RefSeq" id="WP_021713526.1">
    <property type="nucleotide sequence ID" value="NZ_BATM01000020.1"/>
</dbReference>
<dbReference type="Proteomes" id="UP000016562">
    <property type="component" value="Unassembled WGS sequence"/>
</dbReference>
<organism evidence="1 2">
    <name type="scientific">Vibrio ezurae NBRC 102218</name>
    <dbReference type="NCBI Taxonomy" id="1219080"/>
    <lineage>
        <taxon>Bacteria</taxon>
        <taxon>Pseudomonadati</taxon>
        <taxon>Pseudomonadota</taxon>
        <taxon>Gammaproteobacteria</taxon>
        <taxon>Vibrionales</taxon>
        <taxon>Vibrionaceae</taxon>
        <taxon>Vibrio</taxon>
    </lineage>
</organism>
<dbReference type="SUPFAM" id="SSF53271">
    <property type="entry name" value="PRTase-like"/>
    <property type="match status" value="1"/>
</dbReference>
<dbReference type="AlphaFoldDB" id="U3CNW9"/>
<dbReference type="CDD" id="cd06223">
    <property type="entry name" value="PRTases_typeI"/>
    <property type="match status" value="1"/>
</dbReference>
<dbReference type="OrthoDB" id="7056627at2"/>
<dbReference type="STRING" id="1219080.VEZ01S_20_00910"/>
<reference evidence="1 2" key="1">
    <citation type="submission" date="2013-09" db="EMBL/GenBank/DDBJ databases">
        <title>Whole genome shotgun sequence of Vibrio ezurae NBRC 102218.</title>
        <authorList>
            <person name="Yoshida I."/>
            <person name="Hosoyama A."/>
            <person name="Numata M."/>
            <person name="Hashimoto M."/>
            <person name="Hosoyama Y."/>
            <person name="Tsuchikane K."/>
            <person name="Noguchi M."/>
            <person name="Hirakata S."/>
            <person name="Ichikawa N."/>
            <person name="Ohji S."/>
            <person name="Yamazoe A."/>
            <person name="Fujita N."/>
        </authorList>
    </citation>
    <scope>NUCLEOTIDE SEQUENCE [LARGE SCALE GENOMIC DNA]</scope>
    <source>
        <strain evidence="1 2">NBRC 102218</strain>
    </source>
</reference>
<dbReference type="InterPro" id="IPR027417">
    <property type="entry name" value="P-loop_NTPase"/>
</dbReference>
<dbReference type="Gene3D" id="3.40.50.2020">
    <property type="match status" value="1"/>
</dbReference>
<gene>
    <name evidence="1" type="ORF">VEZ01S_20_00910</name>
</gene>
<dbReference type="InterPro" id="IPR000836">
    <property type="entry name" value="PRTase_dom"/>
</dbReference>
<accession>U3CNW9</accession>
<proteinExistence type="predicted"/>